<keyword evidence="3 6" id="KW-0808">Transferase</keyword>
<protein>
    <recommendedName>
        <fullName evidence="6">Fucosyltransferase</fullName>
        <ecNumber evidence="6">2.4.1.-</ecNumber>
    </recommendedName>
</protein>
<dbReference type="GO" id="GO:0071555">
    <property type="term" value="P:cell wall organization"/>
    <property type="evidence" value="ECO:0007669"/>
    <property type="project" value="UniProtKB-UniRule"/>
</dbReference>
<gene>
    <name evidence="7" type="ORF">AQUCO_00200676v1</name>
</gene>
<dbReference type="AlphaFoldDB" id="A0A2G5F4C1"/>
<dbReference type="PANTHER" id="PTHR31889:SF2">
    <property type="entry name" value="FUCOSYLTRANSFERASE 3"/>
    <property type="match status" value="1"/>
</dbReference>
<dbReference type="PANTHER" id="PTHR31889">
    <property type="entry name" value="FUCOSYLTRANSFERASE 2-RELATED"/>
    <property type="match status" value="1"/>
</dbReference>
<name>A0A2G5F4C1_AQUCA</name>
<evidence type="ECO:0000256" key="1">
    <source>
        <dbReference type="ARBA" id="ARBA00010481"/>
    </source>
</evidence>
<evidence type="ECO:0000256" key="5">
    <source>
        <dbReference type="ARBA" id="ARBA00023316"/>
    </source>
</evidence>
<evidence type="ECO:0000313" key="8">
    <source>
        <dbReference type="Proteomes" id="UP000230069"/>
    </source>
</evidence>
<keyword evidence="6" id="KW-0333">Golgi apparatus</keyword>
<keyword evidence="8" id="KW-1185">Reference proteome</keyword>
<evidence type="ECO:0000313" key="7">
    <source>
        <dbReference type="EMBL" id="PIA62812.1"/>
    </source>
</evidence>
<dbReference type="InParanoid" id="A0A2G5F4C1"/>
<evidence type="ECO:0000256" key="6">
    <source>
        <dbReference type="RuleBase" id="RU367004"/>
    </source>
</evidence>
<reference evidence="7 8" key="1">
    <citation type="submission" date="2017-09" db="EMBL/GenBank/DDBJ databases">
        <title>WGS assembly of Aquilegia coerulea Goldsmith.</title>
        <authorList>
            <person name="Hodges S."/>
            <person name="Kramer E."/>
            <person name="Nordborg M."/>
            <person name="Tomkins J."/>
            <person name="Borevitz J."/>
            <person name="Derieg N."/>
            <person name="Yan J."/>
            <person name="Mihaltcheva S."/>
            <person name="Hayes R.D."/>
            <person name="Rokhsar D."/>
        </authorList>
    </citation>
    <scope>NUCLEOTIDE SEQUENCE [LARGE SCALE GENOMIC DNA]</scope>
    <source>
        <strain evidence="8">cv. Goldsmith</strain>
    </source>
</reference>
<proteinExistence type="inferred from homology"/>
<comment type="similarity">
    <text evidence="1 6">Belongs to the glycosyltransferase 37 family.</text>
</comment>
<dbReference type="GO" id="GO:0032580">
    <property type="term" value="C:Golgi cisterna membrane"/>
    <property type="evidence" value="ECO:0007669"/>
    <property type="project" value="UniProtKB-SubCell"/>
</dbReference>
<organism evidence="7 8">
    <name type="scientific">Aquilegia coerulea</name>
    <name type="common">Rocky mountain columbine</name>
    <dbReference type="NCBI Taxonomy" id="218851"/>
    <lineage>
        <taxon>Eukaryota</taxon>
        <taxon>Viridiplantae</taxon>
        <taxon>Streptophyta</taxon>
        <taxon>Embryophyta</taxon>
        <taxon>Tracheophyta</taxon>
        <taxon>Spermatophyta</taxon>
        <taxon>Magnoliopsida</taxon>
        <taxon>Ranunculales</taxon>
        <taxon>Ranunculaceae</taxon>
        <taxon>Thalictroideae</taxon>
        <taxon>Aquilegia</taxon>
    </lineage>
</organism>
<keyword evidence="4" id="KW-0325">Glycoprotein</keyword>
<feature type="transmembrane region" description="Helical" evidence="6">
    <location>
        <begin position="26"/>
        <end position="47"/>
    </location>
</feature>
<dbReference type="Proteomes" id="UP000230069">
    <property type="component" value="Unassembled WGS sequence"/>
</dbReference>
<dbReference type="STRING" id="218851.A0A2G5F4C1"/>
<dbReference type="FunFam" id="3.40.50.11340:FF:000006">
    <property type="entry name" value="Galactoside 2-alpha-L-fucosyltransferase-like"/>
    <property type="match status" value="1"/>
</dbReference>
<keyword evidence="5 6" id="KW-0961">Cell wall biogenesis/degradation</keyword>
<evidence type="ECO:0000256" key="2">
    <source>
        <dbReference type="ARBA" id="ARBA00022676"/>
    </source>
</evidence>
<keyword evidence="6" id="KW-0812">Transmembrane</keyword>
<evidence type="ECO:0000256" key="3">
    <source>
        <dbReference type="ARBA" id="ARBA00022679"/>
    </source>
</evidence>
<accession>A0A2G5F4C1</accession>
<dbReference type="GO" id="GO:0042546">
    <property type="term" value="P:cell wall biogenesis"/>
    <property type="evidence" value="ECO:0007669"/>
    <property type="project" value="InterPro"/>
</dbReference>
<sequence length="511" mass="58581">MELTESKTKSVSQLVERKCELNIMKLMGIVSACLMILSVFAIISVVYRESPLDQLKEFAEARVNHHKGDSSSKSVDEHKDKLLDGLLSAGFDEKSCLSRYRSVLYRRSSPHKPSSYLQSRLRKYEDLHKQCGPYTESYNKTVEMLKSGHHIGQTDCNYIIWIAYSGLGNRILTMASAFLYALLTNRVLLVDRGNDIDDLFCEPFPELSWLLPLDFPVNEFNKFNQKSPESYGYMLKRNAISNTTNSLPPFLYLHLAHDYDDKDKLFFCDHDQSLLQGVSLLIMRTNEYFVPSLFLMSAFEQELRKLFPSKDTIRTFEPGNHPFQHVMDQVVACFVKEKLLPEVDPQEPILSAPGNRKSKAVLITSLNSGYFDKIKNMYWEKPTVTGETIGVYQPSNEEHQQTENNFHNRKAWAEMYLLSLTHVLITSGWSTFGYVAQSLGALKPWILYKPENHTTPDPPCCRAMSMEPCFHAPPSYDCKAKTWVDTGALVPHVRHCEDMIWGLKLVELDNL</sequence>
<dbReference type="InterPro" id="IPR004938">
    <property type="entry name" value="XG_FTase"/>
</dbReference>
<dbReference type="EC" id="2.4.1.-" evidence="6"/>
<evidence type="ECO:0000256" key="4">
    <source>
        <dbReference type="ARBA" id="ARBA00023180"/>
    </source>
</evidence>
<dbReference type="Pfam" id="PF03254">
    <property type="entry name" value="XG_FTase"/>
    <property type="match status" value="1"/>
</dbReference>
<dbReference type="EMBL" id="KZ305019">
    <property type="protein sequence ID" value="PIA62812.1"/>
    <property type="molecule type" value="Genomic_DNA"/>
</dbReference>
<keyword evidence="2 6" id="KW-0328">Glycosyltransferase</keyword>
<dbReference type="GO" id="GO:0008107">
    <property type="term" value="F:galactoside 2-alpha-L-fucosyltransferase activity"/>
    <property type="evidence" value="ECO:0007669"/>
    <property type="project" value="InterPro"/>
</dbReference>
<dbReference type="FunCoup" id="A0A2G5F4C1">
    <property type="interactions" value="1466"/>
</dbReference>
<dbReference type="GO" id="GO:0009969">
    <property type="term" value="P:xyloglucan biosynthetic process"/>
    <property type="evidence" value="ECO:0007669"/>
    <property type="project" value="TreeGrafter"/>
</dbReference>
<keyword evidence="6" id="KW-1133">Transmembrane helix</keyword>
<comment type="subcellular location">
    <subcellularLocation>
        <location evidence="6">Golgi apparatus</location>
        <location evidence="6">Golgi stack membrane</location>
        <topology evidence="6">Single-pass type II membrane protein</topology>
    </subcellularLocation>
</comment>
<dbReference type="OrthoDB" id="428346at2759"/>
<comment type="function">
    <text evidence="6">May be involved in cell wall biosynthesis.</text>
</comment>
<keyword evidence="6" id="KW-0472">Membrane</keyword>
<dbReference type="Gene3D" id="3.40.50.11340">
    <property type="match status" value="1"/>
</dbReference>